<organism evidence="1 2">
    <name type="scientific">Necator americanus</name>
    <name type="common">Human hookworm</name>
    <dbReference type="NCBI Taxonomy" id="51031"/>
    <lineage>
        <taxon>Eukaryota</taxon>
        <taxon>Metazoa</taxon>
        <taxon>Ecdysozoa</taxon>
        <taxon>Nematoda</taxon>
        <taxon>Chromadorea</taxon>
        <taxon>Rhabditida</taxon>
        <taxon>Rhabditina</taxon>
        <taxon>Rhabditomorpha</taxon>
        <taxon>Strongyloidea</taxon>
        <taxon>Ancylostomatidae</taxon>
        <taxon>Bunostominae</taxon>
        <taxon>Necator</taxon>
    </lineage>
</organism>
<keyword evidence="2" id="KW-1185">Reference proteome</keyword>
<proteinExistence type="predicted"/>
<dbReference type="EMBL" id="JAVFWL010000005">
    <property type="protein sequence ID" value="KAK6756698.1"/>
    <property type="molecule type" value="Genomic_DNA"/>
</dbReference>
<accession>A0ABR1E2F9</accession>
<sequence>MGESRKYCGIDEVSTDTAVPGLLHYIFDTLIRSSSRSFPSAQLGGQVVLHVYFPTQPRISFTGEINRLPKLKRTRMTICICNARTLASDAAIEDLMMQARKFMYDVIRLTERRRCHPQNAVYDTAEELFLGICDSRRVGGAGVLVNTSMAKNIDFFKQHTTRLGRLFIPL</sequence>
<gene>
    <name evidence="1" type="primary">Necator_chrV.g19661</name>
    <name evidence="1" type="ORF">RB195_014869</name>
</gene>
<reference evidence="1 2" key="1">
    <citation type="submission" date="2023-08" db="EMBL/GenBank/DDBJ databases">
        <title>A Necator americanus chromosomal reference genome.</title>
        <authorList>
            <person name="Ilik V."/>
            <person name="Petrzelkova K.J."/>
            <person name="Pardy F."/>
            <person name="Fuh T."/>
            <person name="Niatou-Singa F.S."/>
            <person name="Gouil Q."/>
            <person name="Baker L."/>
            <person name="Ritchie M.E."/>
            <person name="Jex A.R."/>
            <person name="Gazzola D."/>
            <person name="Li H."/>
            <person name="Toshio Fujiwara R."/>
            <person name="Zhan B."/>
            <person name="Aroian R.V."/>
            <person name="Pafco B."/>
            <person name="Schwarz E.M."/>
        </authorList>
    </citation>
    <scope>NUCLEOTIDE SEQUENCE [LARGE SCALE GENOMIC DNA]</scope>
    <source>
        <strain evidence="1 2">Aroian</strain>
        <tissue evidence="1">Whole animal</tissue>
    </source>
</reference>
<evidence type="ECO:0000313" key="1">
    <source>
        <dbReference type="EMBL" id="KAK6756698.1"/>
    </source>
</evidence>
<name>A0ABR1E2F9_NECAM</name>
<protein>
    <submittedName>
        <fullName evidence="1">Uncharacterized protein</fullName>
    </submittedName>
</protein>
<evidence type="ECO:0000313" key="2">
    <source>
        <dbReference type="Proteomes" id="UP001303046"/>
    </source>
</evidence>
<dbReference type="Proteomes" id="UP001303046">
    <property type="component" value="Unassembled WGS sequence"/>
</dbReference>
<comment type="caution">
    <text evidence="1">The sequence shown here is derived from an EMBL/GenBank/DDBJ whole genome shotgun (WGS) entry which is preliminary data.</text>
</comment>